<protein>
    <submittedName>
        <fullName evidence="1">Uncharacterized protein</fullName>
    </submittedName>
</protein>
<gene>
    <name evidence="1" type="ordered locus">RLO149_c018740</name>
</gene>
<name>F7ZJN1_ROSLO</name>
<reference evidence="1 2" key="1">
    <citation type="journal article" date="2011" name="BMC Genomics">
        <title>Comparative genome analysis and genome-guided physiological analysis of Roseobacter litoralis.</title>
        <authorList>
            <person name="Kalhoefer D."/>
            <person name="Thole S."/>
            <person name="Voget S."/>
            <person name="Lehmann R."/>
            <person name="Liesegang H."/>
            <person name="Wollher A."/>
            <person name="Daniel R."/>
            <person name="Simon M."/>
            <person name="Brinkhoff T."/>
        </authorList>
    </citation>
    <scope>NUCLEOTIDE SEQUENCE [LARGE SCALE GENOMIC DNA]</scope>
    <source>
        <strain evidence="2">ATCC 49566 / DSM 6996 / JCM 21268 / NBRC 15278 / OCh 149</strain>
    </source>
</reference>
<dbReference type="HOGENOM" id="CLU_1694171_0_0_5"/>
<dbReference type="EMBL" id="CP002623">
    <property type="protein sequence ID" value="AEI93862.1"/>
    <property type="molecule type" value="Genomic_DNA"/>
</dbReference>
<dbReference type="KEGG" id="rli:RLO149_c018740"/>
<evidence type="ECO:0000313" key="2">
    <source>
        <dbReference type="Proteomes" id="UP000001353"/>
    </source>
</evidence>
<proteinExistence type="predicted"/>
<sequence length="155" mass="17586">MIAEIGSWFATHWPDVIPIGLATLALLYSALAHDTARRAFKASQSSDTSHLRIAARSARSDVQQSLIALKEKCRVNRHNWENHPTRRFPVLSLEKPEEFRVIADVERTGELTIRKFNEAYVLDQQSSGLELEAYITAAQQVVLKIDSQSRRLMLT</sequence>
<dbReference type="AlphaFoldDB" id="F7ZJN1"/>
<keyword evidence="2" id="KW-1185">Reference proteome</keyword>
<accession>F7ZJN1</accession>
<evidence type="ECO:0000313" key="1">
    <source>
        <dbReference type="EMBL" id="AEI93862.1"/>
    </source>
</evidence>
<organism evidence="1 2">
    <name type="scientific">Roseobacter litoralis (strain ATCC 49566 / DSM 6996 / JCM 21268 / NBRC 15278 / OCh 149)</name>
    <dbReference type="NCBI Taxonomy" id="391595"/>
    <lineage>
        <taxon>Bacteria</taxon>
        <taxon>Pseudomonadati</taxon>
        <taxon>Pseudomonadota</taxon>
        <taxon>Alphaproteobacteria</taxon>
        <taxon>Rhodobacterales</taxon>
        <taxon>Roseobacteraceae</taxon>
        <taxon>Roseobacter</taxon>
    </lineage>
</organism>
<dbReference type="RefSeq" id="WP_013961790.1">
    <property type="nucleotide sequence ID" value="NC_015730.1"/>
</dbReference>
<dbReference type="Proteomes" id="UP000001353">
    <property type="component" value="Chromosome"/>
</dbReference>